<keyword evidence="2" id="KW-1185">Reference proteome</keyword>
<dbReference type="OrthoDB" id="6397422at2"/>
<proteinExistence type="predicted"/>
<accession>A0A5R9KW83</accession>
<gene>
    <name evidence="1" type="ORF">FEN17_12635</name>
</gene>
<dbReference type="EMBL" id="VCEJ01000004">
    <property type="protein sequence ID" value="TLV00337.1"/>
    <property type="molecule type" value="Genomic_DNA"/>
</dbReference>
<evidence type="ECO:0000313" key="2">
    <source>
        <dbReference type="Proteomes" id="UP000306402"/>
    </source>
</evidence>
<protein>
    <submittedName>
        <fullName evidence="1">Uncharacterized protein</fullName>
    </submittedName>
</protein>
<dbReference type="RefSeq" id="WP_138365717.1">
    <property type="nucleotide sequence ID" value="NZ_VCEJ01000004.1"/>
</dbReference>
<reference evidence="1 2" key="1">
    <citation type="submission" date="2019-05" db="EMBL/GenBank/DDBJ databases">
        <authorList>
            <person name="Qu J.-H."/>
        </authorList>
    </citation>
    <scope>NUCLEOTIDE SEQUENCE [LARGE SCALE GENOMIC DNA]</scope>
    <source>
        <strain evidence="1 2">T17</strain>
    </source>
</reference>
<dbReference type="Proteomes" id="UP000306402">
    <property type="component" value="Unassembled WGS sequence"/>
</dbReference>
<name>A0A5R9KW83_9BACT</name>
<dbReference type="AlphaFoldDB" id="A0A5R9KW83"/>
<evidence type="ECO:0000313" key="1">
    <source>
        <dbReference type="EMBL" id="TLV00337.1"/>
    </source>
</evidence>
<sequence length="219" mass="25526">MNDDAIFDSFSTLYEAQTKLTDYNGVFIKDGIINKKLFLSSREKILFIAKEHNLPNTYNKETYAADYRIWWEDHVHLGFSVRISEWAHGIENNFSTPYDAIEKNHREQALKSIAFINVKKTAGRAKAHPKTIWGYIGVSRSLLLQQIREIAPTLIVCGFRYDNYPIQLFEVPIKKSESGTFSMGTWEGIKIINFFHPSCRKDKKWLYNELALAYKSIRF</sequence>
<organism evidence="1 2">
    <name type="scientific">Dyadobacter luticola</name>
    <dbReference type="NCBI Taxonomy" id="1979387"/>
    <lineage>
        <taxon>Bacteria</taxon>
        <taxon>Pseudomonadati</taxon>
        <taxon>Bacteroidota</taxon>
        <taxon>Cytophagia</taxon>
        <taxon>Cytophagales</taxon>
        <taxon>Spirosomataceae</taxon>
        <taxon>Dyadobacter</taxon>
    </lineage>
</organism>
<comment type="caution">
    <text evidence="1">The sequence shown here is derived from an EMBL/GenBank/DDBJ whole genome shotgun (WGS) entry which is preliminary data.</text>
</comment>